<protein>
    <submittedName>
        <fullName evidence="2">YqeG family HAD IIIA-type phosphatase</fullName>
    </submittedName>
</protein>
<dbReference type="InterPro" id="IPR010021">
    <property type="entry name" value="PGPP1/Gep4"/>
</dbReference>
<dbReference type="InterPro" id="IPR036412">
    <property type="entry name" value="HAD-like_sf"/>
</dbReference>
<evidence type="ECO:0000256" key="1">
    <source>
        <dbReference type="SAM" id="SignalP"/>
    </source>
</evidence>
<proteinExistence type="predicted"/>
<comment type="caution">
    <text evidence="2">The sequence shown here is derived from an EMBL/GenBank/DDBJ whole genome shotgun (WGS) entry which is preliminary data.</text>
</comment>
<dbReference type="CDD" id="cd16416">
    <property type="entry name" value="HAD_BsYqeG-like"/>
    <property type="match status" value="1"/>
</dbReference>
<accession>A0A537J259</accession>
<feature type="chain" id="PRO_5022175283" evidence="1">
    <location>
        <begin position="24"/>
        <end position="169"/>
    </location>
</feature>
<dbReference type="SUPFAM" id="SSF56784">
    <property type="entry name" value="HAD-like"/>
    <property type="match status" value="1"/>
</dbReference>
<dbReference type="InterPro" id="IPR023214">
    <property type="entry name" value="HAD_sf"/>
</dbReference>
<dbReference type="Gene3D" id="3.40.50.1000">
    <property type="entry name" value="HAD superfamily/HAD-like"/>
    <property type="match status" value="1"/>
</dbReference>
<reference evidence="2 3" key="1">
    <citation type="journal article" date="2019" name="Nat. Microbiol.">
        <title>Mediterranean grassland soil C-N compound turnover is dependent on rainfall and depth, and is mediated by genomically divergent microorganisms.</title>
        <authorList>
            <person name="Diamond S."/>
            <person name="Andeer P.F."/>
            <person name="Li Z."/>
            <person name="Crits-Christoph A."/>
            <person name="Burstein D."/>
            <person name="Anantharaman K."/>
            <person name="Lane K.R."/>
            <person name="Thomas B.C."/>
            <person name="Pan C."/>
            <person name="Northen T.R."/>
            <person name="Banfield J.F."/>
        </authorList>
    </citation>
    <scope>NUCLEOTIDE SEQUENCE [LARGE SCALE GENOMIC DNA]</scope>
    <source>
        <strain evidence="2">NP_8</strain>
    </source>
</reference>
<sequence>MLKWLIPSGYAPSVLALNPPALAAEGIQGLILDLDNTVVAWNASAPTEPVRQWIGRVRETGVRMCIVSNNFSSRTQVIGRALNVPVVAAAVKPIPWGFRRAMALMGTRAEHTALIGDQVFTDILGGNLLGVRTILVEPLSEQEFPTTRLVRRLERLIRARVVQLAARRH</sequence>
<feature type="signal peptide" evidence="1">
    <location>
        <begin position="1"/>
        <end position="23"/>
    </location>
</feature>
<organism evidence="2 3">
    <name type="scientific">Candidatus Segetimicrobium genomatis</name>
    <dbReference type="NCBI Taxonomy" id="2569760"/>
    <lineage>
        <taxon>Bacteria</taxon>
        <taxon>Bacillati</taxon>
        <taxon>Candidatus Sysuimicrobiota</taxon>
        <taxon>Candidatus Sysuimicrobiia</taxon>
        <taxon>Candidatus Sysuimicrobiales</taxon>
        <taxon>Candidatus Segetimicrobiaceae</taxon>
        <taxon>Candidatus Segetimicrobium</taxon>
    </lineage>
</organism>
<dbReference type="AlphaFoldDB" id="A0A537J259"/>
<dbReference type="NCBIfam" id="TIGR01668">
    <property type="entry name" value="YqeG_hyp_ppase"/>
    <property type="match status" value="1"/>
</dbReference>
<name>A0A537J259_9BACT</name>
<dbReference type="EMBL" id="VBAP01000006">
    <property type="protein sequence ID" value="TMI77116.1"/>
    <property type="molecule type" value="Genomic_DNA"/>
</dbReference>
<dbReference type="Pfam" id="PF13242">
    <property type="entry name" value="Hydrolase_like"/>
    <property type="match status" value="1"/>
</dbReference>
<gene>
    <name evidence="2" type="ORF">E6H05_01030</name>
</gene>
<evidence type="ECO:0000313" key="2">
    <source>
        <dbReference type="EMBL" id="TMI77116.1"/>
    </source>
</evidence>
<dbReference type="Proteomes" id="UP000318834">
    <property type="component" value="Unassembled WGS sequence"/>
</dbReference>
<dbReference type="GO" id="GO:0008962">
    <property type="term" value="F:phosphatidylglycerophosphatase activity"/>
    <property type="evidence" value="ECO:0007669"/>
    <property type="project" value="InterPro"/>
</dbReference>
<evidence type="ECO:0000313" key="3">
    <source>
        <dbReference type="Proteomes" id="UP000318834"/>
    </source>
</evidence>
<keyword evidence="1" id="KW-0732">Signal</keyword>